<protein>
    <submittedName>
        <fullName evidence="1">Uncharacterized protein</fullName>
    </submittedName>
</protein>
<gene>
    <name evidence="1" type="ORF">PACLA_8A072087</name>
</gene>
<name>A0A6S7JM85_PARCT</name>
<sequence>MDDSLTWNTHISHVIKKYNNKLELVKRAKPYLTPKLLLLLYNSIAKPTLEYCCSVWGNCSTDALGRVTSAQKRAKRILLNADYTFPSITLFKEINLIPIHDTIRHRILLQTFKCIHDISPPCLSTLMKKRTYQHSTRAIANNNVHIPKARSNAGKRRFSFMASTLWNNFPNEAKQITSQASFNTYWKSYFSQKL</sequence>
<accession>A0A6S7JM85</accession>
<evidence type="ECO:0000313" key="1">
    <source>
        <dbReference type="EMBL" id="CAB4030150.1"/>
    </source>
</evidence>
<organism evidence="1 2">
    <name type="scientific">Paramuricea clavata</name>
    <name type="common">Red gorgonian</name>
    <name type="synonym">Violescent sea-whip</name>
    <dbReference type="NCBI Taxonomy" id="317549"/>
    <lineage>
        <taxon>Eukaryota</taxon>
        <taxon>Metazoa</taxon>
        <taxon>Cnidaria</taxon>
        <taxon>Anthozoa</taxon>
        <taxon>Octocorallia</taxon>
        <taxon>Malacalcyonacea</taxon>
        <taxon>Plexauridae</taxon>
        <taxon>Paramuricea</taxon>
    </lineage>
</organism>
<proteinExistence type="predicted"/>
<keyword evidence="2" id="KW-1185">Reference proteome</keyword>
<dbReference type="Proteomes" id="UP001152795">
    <property type="component" value="Unassembled WGS sequence"/>
</dbReference>
<evidence type="ECO:0000313" key="2">
    <source>
        <dbReference type="Proteomes" id="UP001152795"/>
    </source>
</evidence>
<dbReference type="OrthoDB" id="5948131at2759"/>
<reference evidence="1" key="1">
    <citation type="submission" date="2020-04" db="EMBL/GenBank/DDBJ databases">
        <authorList>
            <person name="Alioto T."/>
            <person name="Alioto T."/>
            <person name="Gomez Garrido J."/>
        </authorList>
    </citation>
    <scope>NUCLEOTIDE SEQUENCE</scope>
    <source>
        <strain evidence="1">A484AB</strain>
    </source>
</reference>
<feature type="non-terminal residue" evidence="1">
    <location>
        <position position="194"/>
    </location>
</feature>
<comment type="caution">
    <text evidence="1">The sequence shown here is derived from an EMBL/GenBank/DDBJ whole genome shotgun (WGS) entry which is preliminary data.</text>
</comment>
<dbReference type="AlphaFoldDB" id="A0A6S7JM85"/>
<dbReference type="EMBL" id="CACRXK020016665">
    <property type="protein sequence ID" value="CAB4030150.1"/>
    <property type="molecule type" value="Genomic_DNA"/>
</dbReference>